<evidence type="ECO:0000313" key="1">
    <source>
        <dbReference type="EMBL" id="HAF2593090.1"/>
    </source>
</evidence>
<reference evidence="1" key="1">
    <citation type="journal article" date="2018" name="Genome Biol.">
        <title>SKESA: strategic k-mer extension for scrupulous assemblies.</title>
        <authorList>
            <person name="Souvorov A."/>
            <person name="Agarwala R."/>
            <person name="Lipman D.J."/>
        </authorList>
    </citation>
    <scope>NUCLEOTIDE SEQUENCE</scope>
    <source>
        <strain evidence="1">MA.AU149 SUB-73</strain>
    </source>
</reference>
<sequence>MPITIQDVTEHRDFYGIGDVQTMMTGDYRQALAKEAFFWIDHHDFLRSTLSGEILAVNREQLDLLIEHLSSLRNKMS</sequence>
<accession>A0A744Q632</accession>
<dbReference type="EMBL" id="DAAURV010000007">
    <property type="protein sequence ID" value="HAF2593090.1"/>
    <property type="molecule type" value="Genomic_DNA"/>
</dbReference>
<gene>
    <name evidence="1" type="ORF">G8N62_002178</name>
</gene>
<proteinExistence type="predicted"/>
<protein>
    <submittedName>
        <fullName evidence="1">Uncharacterized protein</fullName>
    </submittedName>
</protein>
<dbReference type="AlphaFoldDB" id="A0A744Q632"/>
<organism evidence="1">
    <name type="scientific">Salmonella enterica</name>
    <name type="common">Salmonella choleraesuis</name>
    <dbReference type="NCBI Taxonomy" id="28901"/>
    <lineage>
        <taxon>Bacteria</taxon>
        <taxon>Pseudomonadati</taxon>
        <taxon>Pseudomonadota</taxon>
        <taxon>Gammaproteobacteria</taxon>
        <taxon>Enterobacterales</taxon>
        <taxon>Enterobacteriaceae</taxon>
        <taxon>Salmonella</taxon>
    </lineage>
</organism>
<name>A0A744Q632_SALER</name>
<comment type="caution">
    <text evidence="1">The sequence shown here is derived from an EMBL/GenBank/DDBJ whole genome shotgun (WGS) entry which is preliminary data.</text>
</comment>
<reference evidence="1" key="2">
    <citation type="submission" date="2020-02" db="EMBL/GenBank/DDBJ databases">
        <authorList>
            <consortium name="NCBI Pathogen Detection Project"/>
        </authorList>
    </citation>
    <scope>NUCLEOTIDE SEQUENCE</scope>
    <source>
        <strain evidence="1">MA.AU149 SUB-73</strain>
    </source>
</reference>